<evidence type="ECO:0000313" key="1">
    <source>
        <dbReference type="EnsemblMetazoa" id="GAUT008799-PA"/>
    </source>
</evidence>
<protein>
    <submittedName>
        <fullName evidence="1">Uncharacterized protein</fullName>
    </submittedName>
</protein>
<dbReference type="Proteomes" id="UP000078200">
    <property type="component" value="Unassembled WGS sequence"/>
</dbReference>
<dbReference type="VEuPathDB" id="VectorBase:GAUT008799"/>
<proteinExistence type="predicted"/>
<reference evidence="1" key="1">
    <citation type="submission" date="2020-05" db="UniProtKB">
        <authorList>
            <consortium name="EnsemblMetazoa"/>
        </authorList>
    </citation>
    <scope>IDENTIFICATION</scope>
    <source>
        <strain evidence="1">TTRI</strain>
    </source>
</reference>
<keyword evidence="2" id="KW-1185">Reference proteome</keyword>
<dbReference type="EnsemblMetazoa" id="GAUT008799-RA">
    <property type="protein sequence ID" value="GAUT008799-PA"/>
    <property type="gene ID" value="GAUT008799"/>
</dbReference>
<accession>A0A1A9ULX7</accession>
<dbReference type="AlphaFoldDB" id="A0A1A9ULX7"/>
<name>A0A1A9ULX7_GLOAU</name>
<organism evidence="1 2">
    <name type="scientific">Glossina austeni</name>
    <name type="common">Savannah tsetse fly</name>
    <dbReference type="NCBI Taxonomy" id="7395"/>
    <lineage>
        <taxon>Eukaryota</taxon>
        <taxon>Metazoa</taxon>
        <taxon>Ecdysozoa</taxon>
        <taxon>Arthropoda</taxon>
        <taxon>Hexapoda</taxon>
        <taxon>Insecta</taxon>
        <taxon>Pterygota</taxon>
        <taxon>Neoptera</taxon>
        <taxon>Endopterygota</taxon>
        <taxon>Diptera</taxon>
        <taxon>Brachycera</taxon>
        <taxon>Muscomorpha</taxon>
        <taxon>Hippoboscoidea</taxon>
        <taxon>Glossinidae</taxon>
        <taxon>Glossina</taxon>
    </lineage>
</organism>
<evidence type="ECO:0000313" key="2">
    <source>
        <dbReference type="Proteomes" id="UP000078200"/>
    </source>
</evidence>
<sequence>MFNKKDVHLSYGARFGDAFFSAVAVNLHRSYMVLWQNFNFITSGKNVLIAATCPDGNCSGQRGLPSSRGVLNDESVNDENSSDKKESFILLESDFVNPTLFISSHQSQFYLDYHLWGCRDAPALVMTSFMIVSLESFITFEICKLIIAAMNVMGGWLCIHNWQLANNATFEKGRKKGNPDASDAFSFTVTTRITFVPDDESDEVDLSTITGRLIDEILTILCMEIELSNSLPPLSQT</sequence>